<dbReference type="AlphaFoldDB" id="A0A0P7X5U5"/>
<dbReference type="OrthoDB" id="824431at2"/>
<evidence type="ECO:0000313" key="3">
    <source>
        <dbReference type="Proteomes" id="UP000050421"/>
    </source>
</evidence>
<dbReference type="STRING" id="1305737.GCA_000526355_00451"/>
<comment type="caution">
    <text evidence="2">The sequence shown here is derived from an EMBL/GenBank/DDBJ whole genome shotgun (WGS) entry which is preliminary data.</text>
</comment>
<feature type="transmembrane region" description="Helical" evidence="1">
    <location>
        <begin position="47"/>
        <end position="67"/>
    </location>
</feature>
<feature type="transmembrane region" description="Helical" evidence="1">
    <location>
        <begin position="12"/>
        <end position="32"/>
    </location>
</feature>
<keyword evidence="1" id="KW-0472">Membrane</keyword>
<evidence type="ECO:0000313" key="2">
    <source>
        <dbReference type="EMBL" id="KPQ10292.1"/>
    </source>
</evidence>
<proteinExistence type="predicted"/>
<organism evidence="2 3">
    <name type="scientific">Algoriphagus marincola HL-49</name>
    <dbReference type="NCBI Taxonomy" id="1305737"/>
    <lineage>
        <taxon>Bacteria</taxon>
        <taxon>Pseudomonadati</taxon>
        <taxon>Bacteroidota</taxon>
        <taxon>Cytophagia</taxon>
        <taxon>Cytophagales</taxon>
        <taxon>Cyclobacteriaceae</taxon>
        <taxon>Algoriphagus</taxon>
    </lineage>
</organism>
<gene>
    <name evidence="2" type="ORF">HLUCCX10_15805</name>
</gene>
<sequence length="161" mass="18779">MESNNLYHKTLKYLFLGLGIILLITSILSWFFPELFWVNGEKMEQSIVTTLVFGMIGIVCFLIFIAIKDKFMIVKLGGQNVTIKNGDNERKINWMEVESLSLIQFVYPPLYRLKVKGDNKVYWFNTENQFINAGGFTSDTSEMGDLIKKKRCPFKFIYLYN</sequence>
<dbReference type="PATRIC" id="fig|1305737.6.peg.151"/>
<dbReference type="EMBL" id="LJXT01000131">
    <property type="protein sequence ID" value="KPQ10292.1"/>
    <property type="molecule type" value="Genomic_DNA"/>
</dbReference>
<reference evidence="2 3" key="1">
    <citation type="submission" date="2015-09" db="EMBL/GenBank/DDBJ databases">
        <title>Identification and resolution of microdiversity through metagenomic sequencing of parallel consortia.</title>
        <authorList>
            <person name="Nelson W.C."/>
            <person name="Romine M.F."/>
            <person name="Lindemann S.R."/>
        </authorList>
    </citation>
    <scope>NUCLEOTIDE SEQUENCE [LARGE SCALE GENOMIC DNA]</scope>
    <source>
        <strain evidence="2">HL-49</strain>
    </source>
</reference>
<name>A0A0P7X5U5_9BACT</name>
<protein>
    <submittedName>
        <fullName evidence="2">Uncharacterized protein</fullName>
    </submittedName>
</protein>
<keyword evidence="1" id="KW-1133">Transmembrane helix</keyword>
<dbReference type="Proteomes" id="UP000050421">
    <property type="component" value="Unassembled WGS sequence"/>
</dbReference>
<evidence type="ECO:0000256" key="1">
    <source>
        <dbReference type="SAM" id="Phobius"/>
    </source>
</evidence>
<keyword evidence="1" id="KW-0812">Transmembrane</keyword>
<accession>A0A0P7X5U5</accession>